<sequence>MPKNSRITIGLLCLSLTACNENIFDFEGEQHVRVYQDDQAISCEDTGAVSVKTHGKLLIDEDIELHCSQKGDDGMSYTESCGSQTGSINIFTIHDKDLGTAESLGFSRLSTLPDAQFDAKCEYKVISDSKKYALINQLDEQHSIWQANKTANYQFQFNMSYSDCPTFVPTPIVTITVNNDAINTVYDINNDTFLSNISQYMTIDELYSELKLQLQLTPIEAGLNVNEQNKLPKFSNTGIPEQYYINAGREECDAANYTISDFVIL</sequence>
<gene>
    <name evidence="1" type="ORF">GARC_3735</name>
</gene>
<dbReference type="Proteomes" id="UP000006327">
    <property type="component" value="Unassembled WGS sequence"/>
</dbReference>
<evidence type="ECO:0000313" key="1">
    <source>
        <dbReference type="EMBL" id="GAC20689.1"/>
    </source>
</evidence>
<dbReference type="EMBL" id="BAEO01000055">
    <property type="protein sequence ID" value="GAC20689.1"/>
    <property type="molecule type" value="Genomic_DNA"/>
</dbReference>
<name>K6XJ43_9ALTE</name>
<dbReference type="PROSITE" id="PS51257">
    <property type="entry name" value="PROKAR_LIPOPROTEIN"/>
    <property type="match status" value="1"/>
</dbReference>
<dbReference type="eggNOG" id="ENOG5030Q5T">
    <property type="taxonomic scope" value="Bacteria"/>
</dbReference>
<dbReference type="RefSeq" id="WP_007622849.1">
    <property type="nucleotide sequence ID" value="NZ_BAEO01000055.1"/>
</dbReference>
<evidence type="ECO:0008006" key="3">
    <source>
        <dbReference type="Google" id="ProtNLM"/>
    </source>
</evidence>
<dbReference type="STRING" id="493475.GARC_3735"/>
<protein>
    <recommendedName>
        <fullName evidence="3">Lipoprotein</fullName>
    </recommendedName>
</protein>
<dbReference type="AlphaFoldDB" id="K6XJ43"/>
<proteinExistence type="predicted"/>
<organism evidence="1 2">
    <name type="scientific">Paraglaciecola arctica BSs20135</name>
    <dbReference type="NCBI Taxonomy" id="493475"/>
    <lineage>
        <taxon>Bacteria</taxon>
        <taxon>Pseudomonadati</taxon>
        <taxon>Pseudomonadota</taxon>
        <taxon>Gammaproteobacteria</taxon>
        <taxon>Alteromonadales</taxon>
        <taxon>Alteromonadaceae</taxon>
        <taxon>Paraglaciecola</taxon>
    </lineage>
</organism>
<accession>K6XJ43</accession>
<comment type="caution">
    <text evidence="1">The sequence shown here is derived from an EMBL/GenBank/DDBJ whole genome shotgun (WGS) entry which is preliminary data.</text>
</comment>
<keyword evidence="2" id="KW-1185">Reference proteome</keyword>
<reference evidence="1 2" key="1">
    <citation type="journal article" date="2017" name="Antonie Van Leeuwenhoek">
        <title>Rhizobium rhizosphaerae sp. nov., a novel species isolated from rice rhizosphere.</title>
        <authorList>
            <person name="Zhao J.J."/>
            <person name="Zhang J."/>
            <person name="Zhang R.J."/>
            <person name="Zhang C.W."/>
            <person name="Yin H.Q."/>
            <person name="Zhang X.X."/>
        </authorList>
    </citation>
    <scope>NUCLEOTIDE SEQUENCE [LARGE SCALE GENOMIC DNA]</scope>
    <source>
        <strain evidence="1 2">BSs20135</strain>
    </source>
</reference>
<evidence type="ECO:0000313" key="2">
    <source>
        <dbReference type="Proteomes" id="UP000006327"/>
    </source>
</evidence>
<dbReference type="OrthoDB" id="6695641at2"/>